<evidence type="ECO:0000313" key="3">
    <source>
        <dbReference type="Proteomes" id="UP000007013"/>
    </source>
</evidence>
<gene>
    <name evidence="2" type="ordered locus">Oter_1560</name>
</gene>
<dbReference type="Pfam" id="PF11026">
    <property type="entry name" value="DUF2721"/>
    <property type="match status" value="1"/>
</dbReference>
<protein>
    <recommendedName>
        <fullName evidence="4">DUF2721 domain-containing protein</fullName>
    </recommendedName>
</protein>
<dbReference type="InterPro" id="IPR021279">
    <property type="entry name" value="DUF2721"/>
</dbReference>
<dbReference type="eggNOG" id="ENOG5032YAP">
    <property type="taxonomic scope" value="Bacteria"/>
</dbReference>
<evidence type="ECO:0000256" key="1">
    <source>
        <dbReference type="SAM" id="Phobius"/>
    </source>
</evidence>
<feature type="transmembrane region" description="Helical" evidence="1">
    <location>
        <begin position="109"/>
        <end position="130"/>
    </location>
</feature>
<dbReference type="KEGG" id="ote:Oter_1560"/>
<proteinExistence type="predicted"/>
<keyword evidence="1" id="KW-1133">Transmembrane helix</keyword>
<dbReference type="AlphaFoldDB" id="B1ZTQ8"/>
<feature type="transmembrane region" description="Helical" evidence="1">
    <location>
        <begin position="78"/>
        <end position="103"/>
    </location>
</feature>
<keyword evidence="1" id="KW-0812">Transmembrane</keyword>
<dbReference type="HOGENOM" id="CLU_118464_1_1_0"/>
<dbReference type="Proteomes" id="UP000007013">
    <property type="component" value="Chromosome"/>
</dbReference>
<reference evidence="2 3" key="1">
    <citation type="journal article" date="2011" name="J. Bacteriol.">
        <title>Genome sequence of the verrucomicrobium Opitutus terrae PB90-1, an abundant inhabitant of rice paddy soil ecosystems.</title>
        <authorList>
            <person name="van Passel M.W."/>
            <person name="Kant R."/>
            <person name="Palva A."/>
            <person name="Copeland A."/>
            <person name="Lucas S."/>
            <person name="Lapidus A."/>
            <person name="Glavina del Rio T."/>
            <person name="Pitluck S."/>
            <person name="Goltsman E."/>
            <person name="Clum A."/>
            <person name="Sun H."/>
            <person name="Schmutz J."/>
            <person name="Larimer F.W."/>
            <person name="Land M.L."/>
            <person name="Hauser L."/>
            <person name="Kyrpides N."/>
            <person name="Mikhailova N."/>
            <person name="Richardson P.P."/>
            <person name="Janssen P.H."/>
            <person name="de Vos W.M."/>
            <person name="Smidt H."/>
        </authorList>
    </citation>
    <scope>NUCLEOTIDE SEQUENCE [LARGE SCALE GENOMIC DNA]</scope>
    <source>
        <strain evidence="3">DSM 11246 / JCM 15787 / PB90-1</strain>
    </source>
</reference>
<dbReference type="OrthoDB" id="5465259at2"/>
<dbReference type="RefSeq" id="WP_012374382.1">
    <property type="nucleotide sequence ID" value="NC_010571.1"/>
</dbReference>
<evidence type="ECO:0008006" key="4">
    <source>
        <dbReference type="Google" id="ProtNLM"/>
    </source>
</evidence>
<name>B1ZTQ8_OPITP</name>
<keyword evidence="1" id="KW-0472">Membrane</keyword>
<dbReference type="EMBL" id="CP001032">
    <property type="protein sequence ID" value="ACB74844.1"/>
    <property type="molecule type" value="Genomic_DNA"/>
</dbReference>
<keyword evidence="3" id="KW-1185">Reference proteome</keyword>
<accession>B1ZTQ8</accession>
<dbReference type="STRING" id="452637.Oter_1560"/>
<feature type="transmembrane region" description="Helical" evidence="1">
    <location>
        <begin position="12"/>
        <end position="33"/>
    </location>
</feature>
<sequence length="150" mass="16218">MQLFSAGSLTSIIELSISPVILISGVGALTITLTNRMARIVDRTRILAGETRSTTGEEREHARSQLEILWRRAGLVRLAVTFAGCSMLTSCVLILGLFIGALLELNPGLGIAAVFLLSILFLAAALVAFLRDIFASLHAVQLEVERTRQQ</sequence>
<organism evidence="2 3">
    <name type="scientific">Opitutus terrae (strain DSM 11246 / JCM 15787 / PB90-1)</name>
    <dbReference type="NCBI Taxonomy" id="452637"/>
    <lineage>
        <taxon>Bacteria</taxon>
        <taxon>Pseudomonadati</taxon>
        <taxon>Verrucomicrobiota</taxon>
        <taxon>Opitutia</taxon>
        <taxon>Opitutales</taxon>
        <taxon>Opitutaceae</taxon>
        <taxon>Opitutus</taxon>
    </lineage>
</organism>
<evidence type="ECO:0000313" key="2">
    <source>
        <dbReference type="EMBL" id="ACB74844.1"/>
    </source>
</evidence>